<dbReference type="InterPro" id="IPR001789">
    <property type="entry name" value="Sig_transdc_resp-reg_receiver"/>
</dbReference>
<dbReference type="Pfam" id="PF00072">
    <property type="entry name" value="Response_reg"/>
    <property type="match status" value="1"/>
</dbReference>
<protein>
    <submittedName>
        <fullName evidence="6">Two component transcriptional regulator, LuxR family</fullName>
    </submittedName>
</protein>
<name>I4EIF5_9BACT</name>
<dbReference type="CDD" id="cd17535">
    <property type="entry name" value="REC_NarL-like"/>
    <property type="match status" value="1"/>
</dbReference>
<dbReference type="PANTHER" id="PTHR43214">
    <property type="entry name" value="TWO-COMPONENT RESPONSE REGULATOR"/>
    <property type="match status" value="1"/>
</dbReference>
<dbReference type="PANTHER" id="PTHR43214:SF43">
    <property type="entry name" value="TWO-COMPONENT RESPONSE REGULATOR"/>
    <property type="match status" value="1"/>
</dbReference>
<evidence type="ECO:0000313" key="6">
    <source>
        <dbReference type="EMBL" id="CCF84467.1"/>
    </source>
</evidence>
<dbReference type="PROSITE" id="PS50043">
    <property type="entry name" value="HTH_LUXR_2"/>
    <property type="match status" value="1"/>
</dbReference>
<dbReference type="InterPro" id="IPR000792">
    <property type="entry name" value="Tscrpt_reg_LuxR_C"/>
</dbReference>
<dbReference type="Pfam" id="PF00196">
    <property type="entry name" value="GerE"/>
    <property type="match status" value="1"/>
</dbReference>
<dbReference type="Proteomes" id="UP000004221">
    <property type="component" value="Unassembled WGS sequence"/>
</dbReference>
<dbReference type="EMBL" id="CAGS01000272">
    <property type="protein sequence ID" value="CCF84467.1"/>
    <property type="molecule type" value="Genomic_DNA"/>
</dbReference>
<evidence type="ECO:0000259" key="5">
    <source>
        <dbReference type="PROSITE" id="PS50110"/>
    </source>
</evidence>
<keyword evidence="7" id="KW-1185">Reference proteome</keyword>
<dbReference type="Gene3D" id="3.40.50.2300">
    <property type="match status" value="1"/>
</dbReference>
<dbReference type="AlphaFoldDB" id="I4EIF5"/>
<dbReference type="InterPro" id="IPR039420">
    <property type="entry name" value="WalR-like"/>
</dbReference>
<evidence type="ECO:0000259" key="4">
    <source>
        <dbReference type="PROSITE" id="PS50043"/>
    </source>
</evidence>
<keyword evidence="2" id="KW-0238">DNA-binding</keyword>
<feature type="domain" description="HTH luxR-type" evidence="4">
    <location>
        <begin position="146"/>
        <end position="211"/>
    </location>
</feature>
<dbReference type="SUPFAM" id="SSF46894">
    <property type="entry name" value="C-terminal effector domain of the bipartite response regulators"/>
    <property type="match status" value="1"/>
</dbReference>
<feature type="modified residue" description="4-aspartylphosphate" evidence="3">
    <location>
        <position position="53"/>
    </location>
</feature>
<dbReference type="PROSITE" id="PS50110">
    <property type="entry name" value="RESPONSE_REGULATORY"/>
    <property type="match status" value="1"/>
</dbReference>
<dbReference type="CDD" id="cd06170">
    <property type="entry name" value="LuxR_C_like"/>
    <property type="match status" value="1"/>
</dbReference>
<dbReference type="SMART" id="SM00448">
    <property type="entry name" value="REC"/>
    <property type="match status" value="1"/>
</dbReference>
<dbReference type="PRINTS" id="PR00038">
    <property type="entry name" value="HTHLUXR"/>
</dbReference>
<dbReference type="RefSeq" id="WP_008478650.1">
    <property type="nucleotide sequence ID" value="NZ_CAGS01000272.1"/>
</dbReference>
<dbReference type="InterPro" id="IPR011006">
    <property type="entry name" value="CheY-like_superfamily"/>
</dbReference>
<dbReference type="GO" id="GO:0006355">
    <property type="term" value="P:regulation of DNA-templated transcription"/>
    <property type="evidence" value="ECO:0007669"/>
    <property type="project" value="InterPro"/>
</dbReference>
<evidence type="ECO:0000313" key="7">
    <source>
        <dbReference type="Proteomes" id="UP000004221"/>
    </source>
</evidence>
<dbReference type="GO" id="GO:0003677">
    <property type="term" value="F:DNA binding"/>
    <property type="evidence" value="ECO:0007669"/>
    <property type="project" value="UniProtKB-KW"/>
</dbReference>
<evidence type="ECO:0000256" key="2">
    <source>
        <dbReference type="ARBA" id="ARBA00023125"/>
    </source>
</evidence>
<organism evidence="6 7">
    <name type="scientific">Nitrolancea hollandica Lb</name>
    <dbReference type="NCBI Taxonomy" id="1129897"/>
    <lineage>
        <taxon>Bacteria</taxon>
        <taxon>Pseudomonadati</taxon>
        <taxon>Thermomicrobiota</taxon>
        <taxon>Thermomicrobia</taxon>
        <taxon>Sphaerobacterales</taxon>
        <taxon>Sphaerobacterineae</taxon>
        <taxon>Sphaerobacteraceae</taxon>
        <taxon>Nitrolancea</taxon>
    </lineage>
</organism>
<dbReference type="OrthoDB" id="9808843at2"/>
<dbReference type="InterPro" id="IPR058245">
    <property type="entry name" value="NreC/VraR/RcsB-like_REC"/>
</dbReference>
<evidence type="ECO:0000256" key="3">
    <source>
        <dbReference type="PROSITE-ProRule" id="PRU00169"/>
    </source>
</evidence>
<dbReference type="SUPFAM" id="SSF52172">
    <property type="entry name" value="CheY-like"/>
    <property type="match status" value="1"/>
</dbReference>
<sequence>MIRILLVDDHASFRQPLAFMLNREPDFTVVAQAGSLAEARGLLNEDVDVAVVDLVLPDGNGATLVRDLRTANSHSQVLVLTASIDRRDLARAVEAGASGVMNKSASIAEIISAIRGLSAGEQLMSPRELVDLLRLAVQQREQDRDAELALGRLTPREREVLQALAEGLNDREIGQQLHVSTETVRTHMVNILGKLGVESRLQALVYALRHGAVTID</sequence>
<feature type="domain" description="Response regulatory" evidence="5">
    <location>
        <begin position="3"/>
        <end position="118"/>
    </location>
</feature>
<dbReference type="SMART" id="SM00421">
    <property type="entry name" value="HTH_LUXR"/>
    <property type="match status" value="1"/>
</dbReference>
<accession>I4EIF5</accession>
<reference evidence="6 7" key="1">
    <citation type="journal article" date="2012" name="ISME J.">
        <title>Nitrification expanded: discovery, physiology and genomics of a nitrite-oxidizing bacterium from the phylum Chloroflexi.</title>
        <authorList>
            <person name="Sorokin D.Y."/>
            <person name="Lucker S."/>
            <person name="Vejmelkova D."/>
            <person name="Kostrikina N.A."/>
            <person name="Kleerebezem R."/>
            <person name="Rijpstra W.I."/>
            <person name="Damste J.S."/>
            <person name="Le Paslier D."/>
            <person name="Muyzer G."/>
            <person name="Wagner M."/>
            <person name="van Loosdrecht M.C."/>
            <person name="Daims H."/>
        </authorList>
    </citation>
    <scope>NUCLEOTIDE SEQUENCE [LARGE SCALE GENOMIC DNA]</scope>
    <source>
        <strain evidence="7">none</strain>
    </source>
</reference>
<dbReference type="InterPro" id="IPR016032">
    <property type="entry name" value="Sig_transdc_resp-reg_C-effctor"/>
</dbReference>
<gene>
    <name evidence="6" type="ORF">NITHO_3430012</name>
</gene>
<proteinExistence type="predicted"/>
<comment type="caution">
    <text evidence="6">The sequence shown here is derived from an EMBL/GenBank/DDBJ whole genome shotgun (WGS) entry which is preliminary data.</text>
</comment>
<keyword evidence="1 3" id="KW-0597">Phosphoprotein</keyword>
<dbReference type="GO" id="GO:0000160">
    <property type="term" value="P:phosphorelay signal transduction system"/>
    <property type="evidence" value="ECO:0007669"/>
    <property type="project" value="InterPro"/>
</dbReference>
<evidence type="ECO:0000256" key="1">
    <source>
        <dbReference type="ARBA" id="ARBA00022553"/>
    </source>
</evidence>